<dbReference type="SMART" id="SM00388">
    <property type="entry name" value="HisKA"/>
    <property type="match status" value="1"/>
</dbReference>
<comment type="caution">
    <text evidence="10">The sequence shown here is derived from an EMBL/GenBank/DDBJ whole genome shotgun (WGS) entry which is preliminary data.</text>
</comment>
<dbReference type="InterPro" id="IPR036890">
    <property type="entry name" value="HATPase_C_sf"/>
</dbReference>
<reference evidence="10 11" key="1">
    <citation type="journal article" date="2020" name="New Microbes New Infect">
        <title>Sellimonas caecigallum sp. nov., description and genome sequence of a new member of the Sellimonas genus isolated from the cecum of feral chicken.</title>
        <authorList>
            <person name="Wongkuna S."/>
            <person name="Ghimire S."/>
            <person name="Antony L."/>
            <person name="Chankhamhaengdecha S."/>
            <person name="Janvilisri T."/>
            <person name="Scaria J."/>
        </authorList>
    </citation>
    <scope>NUCLEOTIDE SEQUENCE [LARGE SCALE GENOMIC DNA]</scope>
    <source>
        <strain evidence="10 11">SW451</strain>
    </source>
</reference>
<dbReference type="RefSeq" id="WP_221920137.1">
    <property type="nucleotide sequence ID" value="NZ_CP173660.1"/>
</dbReference>
<dbReference type="SUPFAM" id="SSF55874">
    <property type="entry name" value="ATPase domain of HSP90 chaperone/DNA topoisomerase II/histidine kinase"/>
    <property type="match status" value="1"/>
</dbReference>
<evidence type="ECO:0000313" key="10">
    <source>
        <dbReference type="EMBL" id="MBY0759565.1"/>
    </source>
</evidence>
<keyword evidence="8" id="KW-0472">Membrane</keyword>
<dbReference type="InterPro" id="IPR036097">
    <property type="entry name" value="HisK_dim/P_sf"/>
</dbReference>
<dbReference type="InterPro" id="IPR004358">
    <property type="entry name" value="Sig_transdc_His_kin-like_C"/>
</dbReference>
<evidence type="ECO:0000313" key="11">
    <source>
        <dbReference type="Proteomes" id="UP000779049"/>
    </source>
</evidence>
<protein>
    <recommendedName>
        <fullName evidence="3">histidine kinase</fullName>
        <ecNumber evidence="3">2.7.13.3</ecNumber>
    </recommendedName>
</protein>
<dbReference type="CDD" id="cd00075">
    <property type="entry name" value="HATPase"/>
    <property type="match status" value="1"/>
</dbReference>
<dbReference type="Proteomes" id="UP000779049">
    <property type="component" value="Unassembled WGS sequence"/>
</dbReference>
<dbReference type="Gene3D" id="1.10.287.130">
    <property type="match status" value="1"/>
</dbReference>
<dbReference type="InterPro" id="IPR050351">
    <property type="entry name" value="BphY/WalK/GraS-like"/>
</dbReference>
<evidence type="ECO:0000256" key="5">
    <source>
        <dbReference type="ARBA" id="ARBA00022679"/>
    </source>
</evidence>
<dbReference type="Gene3D" id="3.30.565.10">
    <property type="entry name" value="Histidine kinase-like ATPase, C-terminal domain"/>
    <property type="match status" value="1"/>
</dbReference>
<dbReference type="Pfam" id="PF00512">
    <property type="entry name" value="HisKA"/>
    <property type="match status" value="1"/>
</dbReference>
<dbReference type="SMART" id="SM00387">
    <property type="entry name" value="HATPase_c"/>
    <property type="match status" value="1"/>
</dbReference>
<dbReference type="EMBL" id="VIRV01000018">
    <property type="protein sequence ID" value="MBY0759565.1"/>
    <property type="molecule type" value="Genomic_DNA"/>
</dbReference>
<dbReference type="SUPFAM" id="SSF47384">
    <property type="entry name" value="Homodimeric domain of signal transducing histidine kinase"/>
    <property type="match status" value="1"/>
</dbReference>
<evidence type="ECO:0000259" key="9">
    <source>
        <dbReference type="PROSITE" id="PS50109"/>
    </source>
</evidence>
<dbReference type="PROSITE" id="PS50109">
    <property type="entry name" value="HIS_KIN"/>
    <property type="match status" value="1"/>
</dbReference>
<sequence length="412" mass="46911">MGKAGKRLAKKAAMGFVLLFAAVLFLIRIQYQEYEEKVTAAAQIIRADNQTDTALSVLKGTGTMTMDDAKKILESYGYEDLDANEFGREFLQRSCWIAGGGLVLWLLFLLMLVWEKQKTERERDRMVRKIASILEDVREGRYGPDYYDIFTEEQGGITMLLDEVDSLCSYLEVVTDQAKKEREGVKTLVTDISHQLKTPVAALKSCFEVLTKEDLTSEERQEFESRLSVQLSGLEKLSGILVNISRMETGMIELSLCEGKIFDTILEAVNRIWEKADKKQIEIEMDADPEIESLKIPHDRKWLGEALINVLDNAVKYSPKGSHIFLRAEKRLSFLRIEIQDEGIGIQREEYHKVFQRFYRGDRPEVKKEEGSGIGLYLTRKIIDGHNGIISVNTGKGAKTQGSTFVIQLPYR</sequence>
<dbReference type="InterPro" id="IPR003594">
    <property type="entry name" value="HATPase_dom"/>
</dbReference>
<dbReference type="InterPro" id="IPR003661">
    <property type="entry name" value="HisK_dim/P_dom"/>
</dbReference>
<comment type="subcellular location">
    <subcellularLocation>
        <location evidence="2">Membrane</location>
    </subcellularLocation>
</comment>
<dbReference type="CDD" id="cd00082">
    <property type="entry name" value="HisKA"/>
    <property type="match status" value="1"/>
</dbReference>
<keyword evidence="7" id="KW-0902">Two-component regulatory system</keyword>
<evidence type="ECO:0000256" key="8">
    <source>
        <dbReference type="SAM" id="Phobius"/>
    </source>
</evidence>
<keyword evidence="8" id="KW-1133">Transmembrane helix</keyword>
<dbReference type="EC" id="2.7.13.3" evidence="3"/>
<dbReference type="Pfam" id="PF02518">
    <property type="entry name" value="HATPase_c"/>
    <property type="match status" value="1"/>
</dbReference>
<dbReference type="PRINTS" id="PR00344">
    <property type="entry name" value="BCTRLSENSOR"/>
</dbReference>
<gene>
    <name evidence="10" type="ORF">FLB61_10800</name>
</gene>
<dbReference type="PANTHER" id="PTHR45453:SF1">
    <property type="entry name" value="PHOSPHATE REGULON SENSOR PROTEIN PHOR"/>
    <property type="match status" value="1"/>
</dbReference>
<dbReference type="GO" id="GO:0016301">
    <property type="term" value="F:kinase activity"/>
    <property type="evidence" value="ECO:0007669"/>
    <property type="project" value="UniProtKB-KW"/>
</dbReference>
<keyword evidence="5" id="KW-0808">Transferase</keyword>
<proteinExistence type="predicted"/>
<evidence type="ECO:0000256" key="1">
    <source>
        <dbReference type="ARBA" id="ARBA00000085"/>
    </source>
</evidence>
<feature type="transmembrane region" description="Helical" evidence="8">
    <location>
        <begin position="96"/>
        <end position="114"/>
    </location>
</feature>
<feature type="domain" description="Histidine kinase" evidence="9">
    <location>
        <begin position="191"/>
        <end position="412"/>
    </location>
</feature>
<keyword evidence="6 10" id="KW-0418">Kinase</keyword>
<keyword evidence="8" id="KW-0812">Transmembrane</keyword>
<organism evidence="10 11">
    <name type="scientific">Sellimonas caecigallum</name>
    <dbReference type="NCBI Taxonomy" id="2592333"/>
    <lineage>
        <taxon>Bacteria</taxon>
        <taxon>Bacillati</taxon>
        <taxon>Bacillota</taxon>
        <taxon>Clostridia</taxon>
        <taxon>Lachnospirales</taxon>
        <taxon>Lachnospiraceae</taxon>
        <taxon>Sellimonas</taxon>
    </lineage>
</organism>
<evidence type="ECO:0000256" key="4">
    <source>
        <dbReference type="ARBA" id="ARBA00022553"/>
    </source>
</evidence>
<dbReference type="PANTHER" id="PTHR45453">
    <property type="entry name" value="PHOSPHATE REGULON SENSOR PROTEIN PHOR"/>
    <property type="match status" value="1"/>
</dbReference>
<evidence type="ECO:0000256" key="6">
    <source>
        <dbReference type="ARBA" id="ARBA00022777"/>
    </source>
</evidence>
<name>A0ABS7L922_9FIRM</name>
<feature type="transmembrane region" description="Helical" evidence="8">
    <location>
        <begin position="12"/>
        <end position="31"/>
    </location>
</feature>
<evidence type="ECO:0000256" key="3">
    <source>
        <dbReference type="ARBA" id="ARBA00012438"/>
    </source>
</evidence>
<comment type="catalytic activity">
    <reaction evidence="1">
        <text>ATP + protein L-histidine = ADP + protein N-phospho-L-histidine.</text>
        <dbReference type="EC" id="2.7.13.3"/>
    </reaction>
</comment>
<keyword evidence="11" id="KW-1185">Reference proteome</keyword>
<accession>A0ABS7L922</accession>
<dbReference type="InterPro" id="IPR005467">
    <property type="entry name" value="His_kinase_dom"/>
</dbReference>
<keyword evidence="4" id="KW-0597">Phosphoprotein</keyword>
<evidence type="ECO:0000256" key="2">
    <source>
        <dbReference type="ARBA" id="ARBA00004370"/>
    </source>
</evidence>
<evidence type="ECO:0000256" key="7">
    <source>
        <dbReference type="ARBA" id="ARBA00023012"/>
    </source>
</evidence>